<feature type="binding site" description="axial binding residue" evidence="17">
    <location>
        <position position="187"/>
    </location>
    <ligand>
        <name>heme b</name>
        <dbReference type="ChEBI" id="CHEBI:60344"/>
    </ligand>
    <ligandPart>
        <name>Fe</name>
        <dbReference type="ChEBI" id="CHEBI:18248"/>
    </ligandPart>
</feature>
<evidence type="ECO:0000313" key="22">
    <source>
        <dbReference type="EMBL" id="CAA7404549.1"/>
    </source>
</evidence>
<dbReference type="GO" id="GO:0046872">
    <property type="term" value="F:metal ion binding"/>
    <property type="evidence" value="ECO:0007669"/>
    <property type="project" value="UniProtKB-UniRule"/>
</dbReference>
<feature type="binding site" evidence="17">
    <location>
        <position position="73"/>
    </location>
    <ligand>
        <name>Ca(2+)</name>
        <dbReference type="ChEBI" id="CHEBI:29108"/>
        <label>1</label>
    </ligand>
</feature>
<evidence type="ECO:0000256" key="4">
    <source>
        <dbReference type="ARBA" id="ARBA00012313"/>
    </source>
</evidence>
<keyword evidence="9 20" id="KW-0732">Signal</keyword>
<sequence length="319" mass="33904">MSARAILPVLLLLSFICSCRGQLRVGFYADTCPDAEATVRSVVTDAFNSDVNTASGLLRLHFHDCIVDGCDGSVLINQPDGQQENRAFGHQGLRGFNVIDQAKAQLEATCPGVVSCADIVALAARDSIALSNGPRYEVPTGRKDGLVSAISDANNLPDQDDPAEVLIAKFRAKGLSEKDLVLLSAAHTIGTTACFFMGNRLFNFRNSGGPDPSINPPFLQKLQQACPAGGDINRRIMIDAGSHLRFDTQIYANIRAGFAVLQSDAALYSHAATRPIVDSYLRSPAAFPGDFAAAMVKLGTVGVLTGSQGEIRNVCSSFN</sequence>
<evidence type="ECO:0000256" key="5">
    <source>
        <dbReference type="ARBA" id="ARBA00022525"/>
    </source>
</evidence>
<dbReference type="Gene3D" id="1.10.520.10">
    <property type="match status" value="1"/>
</dbReference>
<evidence type="ECO:0000256" key="18">
    <source>
        <dbReference type="PIRSR" id="PIRSR600823-4"/>
    </source>
</evidence>
<evidence type="ECO:0000256" key="3">
    <source>
        <dbReference type="ARBA" id="ARBA00006873"/>
    </source>
</evidence>
<dbReference type="InterPro" id="IPR002016">
    <property type="entry name" value="Haem_peroxidase"/>
</dbReference>
<dbReference type="CDD" id="cd00693">
    <property type="entry name" value="secretory_peroxidase"/>
    <property type="match status" value="1"/>
</dbReference>
<dbReference type="PROSITE" id="PS51257">
    <property type="entry name" value="PROKAR_LIPOPROTEIN"/>
    <property type="match status" value="1"/>
</dbReference>
<comment type="cofactor">
    <cofactor evidence="17 20">
        <name>heme b</name>
        <dbReference type="ChEBI" id="CHEBI:60344"/>
    </cofactor>
    <text evidence="17 20">Binds 1 heme b (iron(II)-protoporphyrin IX) group per subunit.</text>
</comment>
<feature type="binding site" evidence="17">
    <location>
        <position position="69"/>
    </location>
    <ligand>
        <name>Ca(2+)</name>
        <dbReference type="ChEBI" id="CHEBI:29108"/>
        <label>1</label>
    </ligand>
</feature>
<dbReference type="InterPro" id="IPR010255">
    <property type="entry name" value="Haem_peroxidase_sf"/>
</dbReference>
<evidence type="ECO:0000256" key="16">
    <source>
        <dbReference type="PIRSR" id="PIRSR600823-2"/>
    </source>
</evidence>
<comment type="catalytic activity">
    <reaction evidence="1 20">
        <text>2 a phenolic donor + H2O2 = 2 a phenolic radical donor + 2 H2O</text>
        <dbReference type="Rhea" id="RHEA:56136"/>
        <dbReference type="ChEBI" id="CHEBI:15377"/>
        <dbReference type="ChEBI" id="CHEBI:16240"/>
        <dbReference type="ChEBI" id="CHEBI:139520"/>
        <dbReference type="ChEBI" id="CHEBI:139521"/>
        <dbReference type="EC" id="1.11.1.7"/>
    </reaction>
</comment>
<keyword evidence="6 20" id="KW-0575">Peroxidase</keyword>
<feature type="binding site" evidence="17">
    <location>
        <position position="84"/>
    </location>
    <ligand>
        <name>Ca(2+)</name>
        <dbReference type="ChEBI" id="CHEBI:29108"/>
        <label>1</label>
    </ligand>
</feature>
<dbReference type="InterPro" id="IPR019794">
    <property type="entry name" value="Peroxidases_AS"/>
</dbReference>
<keyword evidence="11 20" id="KW-0560">Oxidoreductase</keyword>
<organism evidence="22 23">
    <name type="scientific">Spirodela intermedia</name>
    <name type="common">Intermediate duckweed</name>
    <dbReference type="NCBI Taxonomy" id="51605"/>
    <lineage>
        <taxon>Eukaryota</taxon>
        <taxon>Viridiplantae</taxon>
        <taxon>Streptophyta</taxon>
        <taxon>Embryophyta</taxon>
        <taxon>Tracheophyta</taxon>
        <taxon>Spermatophyta</taxon>
        <taxon>Magnoliopsida</taxon>
        <taxon>Liliopsida</taxon>
        <taxon>Araceae</taxon>
        <taxon>Lemnoideae</taxon>
        <taxon>Spirodela</taxon>
    </lineage>
</organism>
<dbReference type="PROSITE" id="PS00436">
    <property type="entry name" value="PEROXIDASE_2"/>
    <property type="match status" value="1"/>
</dbReference>
<dbReference type="GO" id="GO:0020037">
    <property type="term" value="F:heme binding"/>
    <property type="evidence" value="ECO:0007669"/>
    <property type="project" value="UniProtKB-UniRule"/>
</dbReference>
<reference evidence="22" key="1">
    <citation type="submission" date="2020-02" db="EMBL/GenBank/DDBJ databases">
        <authorList>
            <person name="Scholz U."/>
            <person name="Mascher M."/>
            <person name="Fiebig A."/>
        </authorList>
    </citation>
    <scope>NUCLEOTIDE SEQUENCE</scope>
</reference>
<accession>A0A7I8L3E4</accession>
<evidence type="ECO:0000256" key="13">
    <source>
        <dbReference type="ARBA" id="ARBA00023157"/>
    </source>
</evidence>
<evidence type="ECO:0000256" key="15">
    <source>
        <dbReference type="PIRSR" id="PIRSR600823-1"/>
    </source>
</evidence>
<feature type="disulfide bond" evidence="19">
    <location>
        <begin position="65"/>
        <end position="70"/>
    </location>
</feature>
<dbReference type="PRINTS" id="PR00461">
    <property type="entry name" value="PLPEROXIDASE"/>
</dbReference>
<dbReference type="SUPFAM" id="SSF48113">
    <property type="entry name" value="Heme-dependent peroxidases"/>
    <property type="match status" value="1"/>
</dbReference>
<feature type="disulfide bond" evidence="19">
    <location>
        <begin position="116"/>
        <end position="315"/>
    </location>
</feature>
<feature type="disulfide bond" evidence="19">
    <location>
        <begin position="32"/>
        <end position="110"/>
    </location>
</feature>
<keyword evidence="8 17" id="KW-0479">Metal-binding</keyword>
<feature type="signal peptide" evidence="20">
    <location>
        <begin position="1"/>
        <end position="21"/>
    </location>
</feature>
<dbReference type="GO" id="GO:0006979">
    <property type="term" value="P:response to oxidative stress"/>
    <property type="evidence" value="ECO:0007669"/>
    <property type="project" value="UniProtKB-UniRule"/>
</dbReference>
<proteinExistence type="inferred from homology"/>
<keyword evidence="14 20" id="KW-0376">Hydrogen peroxide</keyword>
<evidence type="ECO:0000256" key="10">
    <source>
        <dbReference type="ARBA" id="ARBA00022837"/>
    </source>
</evidence>
<gene>
    <name evidence="22" type="ORF">SI8410_11015227</name>
</gene>
<comment type="cofactor">
    <cofactor evidence="17 20">
        <name>Ca(2+)</name>
        <dbReference type="ChEBI" id="CHEBI:29108"/>
    </cofactor>
    <text evidence="17 20">Binds 2 calcium ions per subunit.</text>
</comment>
<dbReference type="AlphaFoldDB" id="A0A7I8L3E4"/>
<dbReference type="EC" id="1.11.1.7" evidence="4 20"/>
<dbReference type="FunFam" id="1.10.420.10:FF:000010">
    <property type="entry name" value="Peroxidase"/>
    <property type="match status" value="1"/>
</dbReference>
<dbReference type="Pfam" id="PF00141">
    <property type="entry name" value="peroxidase"/>
    <property type="match status" value="1"/>
</dbReference>
<dbReference type="OrthoDB" id="2113341at2759"/>
<keyword evidence="12 17" id="KW-0408">Iron</keyword>
<dbReference type="PANTHER" id="PTHR31517:SF84">
    <property type="entry name" value="PEROXIDASE"/>
    <property type="match status" value="1"/>
</dbReference>
<feature type="binding site" evidence="17">
    <location>
        <position position="67"/>
    </location>
    <ligand>
        <name>Ca(2+)</name>
        <dbReference type="ChEBI" id="CHEBI:29108"/>
        <label>1</label>
    </ligand>
</feature>
<evidence type="ECO:0000256" key="19">
    <source>
        <dbReference type="PIRSR" id="PIRSR600823-5"/>
    </source>
</evidence>
<feature type="binding site" evidence="17">
    <location>
        <position position="239"/>
    </location>
    <ligand>
        <name>Ca(2+)</name>
        <dbReference type="ChEBI" id="CHEBI:29108"/>
        <label>2</label>
    </ligand>
</feature>
<feature type="binding site" evidence="17">
    <location>
        <position position="247"/>
    </location>
    <ligand>
        <name>Ca(2+)</name>
        <dbReference type="ChEBI" id="CHEBI:29108"/>
        <label>2</label>
    </ligand>
</feature>
<protein>
    <recommendedName>
        <fullName evidence="4 20">Peroxidase</fullName>
        <ecNumber evidence="4 20">1.11.1.7</ecNumber>
    </recommendedName>
</protein>
<feature type="binding site" evidence="17">
    <location>
        <position position="71"/>
    </location>
    <ligand>
        <name>Ca(2+)</name>
        <dbReference type="ChEBI" id="CHEBI:29108"/>
        <label>1</label>
    </ligand>
</feature>
<dbReference type="InterPro" id="IPR033905">
    <property type="entry name" value="Secretory_peroxidase"/>
</dbReference>
<evidence type="ECO:0000256" key="20">
    <source>
        <dbReference type="RuleBase" id="RU362060"/>
    </source>
</evidence>
<comment type="similarity">
    <text evidence="20">Belongs to the peroxidase family. Classical plant (class III) peroxidase subfamily.</text>
</comment>
<dbReference type="PROSITE" id="PS00435">
    <property type="entry name" value="PEROXIDASE_1"/>
    <property type="match status" value="1"/>
</dbReference>
<evidence type="ECO:0000256" key="12">
    <source>
        <dbReference type="ARBA" id="ARBA00023004"/>
    </source>
</evidence>
<evidence type="ECO:0000313" key="23">
    <source>
        <dbReference type="Proteomes" id="UP000663760"/>
    </source>
</evidence>
<dbReference type="GO" id="GO:0005576">
    <property type="term" value="C:extracellular region"/>
    <property type="evidence" value="ECO:0007669"/>
    <property type="project" value="UniProtKB-SubCell"/>
</dbReference>
<feature type="active site" description="Proton acceptor" evidence="15">
    <location>
        <position position="63"/>
    </location>
</feature>
<comment type="subcellular location">
    <subcellularLocation>
        <location evidence="20">Secreted</location>
    </subcellularLocation>
</comment>
<dbReference type="Proteomes" id="UP000663760">
    <property type="component" value="Chromosome 11"/>
</dbReference>
<keyword evidence="10 17" id="KW-0106">Calcium</keyword>
<feature type="site" description="Transition state stabilizer" evidence="18">
    <location>
        <position position="59"/>
    </location>
</feature>
<feature type="binding site" evidence="16">
    <location>
        <position position="157"/>
    </location>
    <ligand>
        <name>substrate</name>
    </ligand>
</feature>
<dbReference type="PRINTS" id="PR00458">
    <property type="entry name" value="PEROXIDASE"/>
</dbReference>
<dbReference type="EMBL" id="LR746274">
    <property type="protein sequence ID" value="CAA7404549.1"/>
    <property type="molecule type" value="Genomic_DNA"/>
</dbReference>
<evidence type="ECO:0000256" key="11">
    <source>
        <dbReference type="ARBA" id="ARBA00023002"/>
    </source>
</evidence>
<keyword evidence="7 20" id="KW-0349">Heme</keyword>
<evidence type="ECO:0000256" key="8">
    <source>
        <dbReference type="ARBA" id="ARBA00022723"/>
    </source>
</evidence>
<feature type="disulfide bond" evidence="19">
    <location>
        <begin position="194"/>
        <end position="226"/>
    </location>
</feature>
<dbReference type="PROSITE" id="PS50873">
    <property type="entry name" value="PEROXIDASE_4"/>
    <property type="match status" value="1"/>
</dbReference>
<evidence type="ECO:0000256" key="6">
    <source>
        <dbReference type="ARBA" id="ARBA00022559"/>
    </source>
</evidence>
<evidence type="ECO:0000256" key="2">
    <source>
        <dbReference type="ARBA" id="ARBA00002322"/>
    </source>
</evidence>
<feature type="domain" description="Plant heme peroxidase family profile" evidence="21">
    <location>
        <begin position="22"/>
        <end position="319"/>
    </location>
</feature>
<evidence type="ECO:0000256" key="17">
    <source>
        <dbReference type="PIRSR" id="PIRSR600823-3"/>
    </source>
</evidence>
<dbReference type="GO" id="GO:0140825">
    <property type="term" value="F:lactoperoxidase activity"/>
    <property type="evidence" value="ECO:0007669"/>
    <property type="project" value="UniProtKB-EC"/>
</dbReference>
<comment type="similarity">
    <text evidence="3">Belongs to the peroxidase family. Ascorbate peroxidase subfamily.</text>
</comment>
<dbReference type="FunFam" id="1.10.520.10:FF:000008">
    <property type="entry name" value="Peroxidase"/>
    <property type="match status" value="1"/>
</dbReference>
<evidence type="ECO:0000256" key="7">
    <source>
        <dbReference type="ARBA" id="ARBA00022617"/>
    </source>
</evidence>
<dbReference type="InterPro" id="IPR000823">
    <property type="entry name" value="Peroxidase_pln"/>
</dbReference>
<feature type="binding site" evidence="17">
    <location>
        <position position="64"/>
    </location>
    <ligand>
        <name>Ca(2+)</name>
        <dbReference type="ChEBI" id="CHEBI:29108"/>
        <label>1</label>
    </ligand>
</feature>
<dbReference type="InterPro" id="IPR019793">
    <property type="entry name" value="Peroxidases_heam-ligand_BS"/>
</dbReference>
<keyword evidence="23" id="KW-1185">Reference proteome</keyword>
<evidence type="ECO:0000259" key="21">
    <source>
        <dbReference type="PROSITE" id="PS50873"/>
    </source>
</evidence>
<keyword evidence="13 19" id="KW-1015">Disulfide bond</keyword>
<dbReference type="GO" id="GO:0042744">
    <property type="term" value="P:hydrogen peroxide catabolic process"/>
    <property type="evidence" value="ECO:0007669"/>
    <property type="project" value="UniProtKB-KW"/>
</dbReference>
<feature type="chain" id="PRO_5029951815" description="Peroxidase" evidence="20">
    <location>
        <begin position="22"/>
        <end position="319"/>
    </location>
</feature>
<keyword evidence="5 20" id="KW-0964">Secreted</keyword>
<evidence type="ECO:0000256" key="1">
    <source>
        <dbReference type="ARBA" id="ARBA00000189"/>
    </source>
</evidence>
<evidence type="ECO:0000256" key="14">
    <source>
        <dbReference type="ARBA" id="ARBA00023324"/>
    </source>
</evidence>
<name>A0A7I8L3E4_SPIIN</name>
<comment type="function">
    <text evidence="2">Removal of H(2)O(2), oxidation of toxic reductants, biosynthesis and degradation of lignin, suberization, auxin catabolism, response to environmental stresses such as wounding, pathogen attack and oxidative stress. These functions might be dependent on each isozyme/isoform in each plant tissue.</text>
</comment>
<evidence type="ECO:0000256" key="9">
    <source>
        <dbReference type="ARBA" id="ARBA00022729"/>
    </source>
</evidence>
<dbReference type="PANTHER" id="PTHR31517">
    <property type="match status" value="1"/>
</dbReference>
<feature type="binding site" evidence="17">
    <location>
        <position position="188"/>
    </location>
    <ligand>
        <name>Ca(2+)</name>
        <dbReference type="ChEBI" id="CHEBI:29108"/>
        <label>2</label>
    </ligand>
</feature>
<dbReference type="Gene3D" id="1.10.420.10">
    <property type="entry name" value="Peroxidase, domain 2"/>
    <property type="match status" value="1"/>
</dbReference>